<feature type="domain" description="N-acetyltransferase ESCO zinc-finger" evidence="11">
    <location>
        <begin position="55"/>
        <end position="94"/>
    </location>
</feature>
<feature type="domain" description="N-acetyltransferase ESCO acetyl-transferase" evidence="12">
    <location>
        <begin position="285"/>
        <end position="352"/>
    </location>
</feature>
<dbReference type="PANTHER" id="PTHR45884:SF2">
    <property type="entry name" value="N-ACETYLTRANSFERASE ECO"/>
    <property type="match status" value="1"/>
</dbReference>
<dbReference type="GO" id="GO:0005634">
    <property type="term" value="C:nucleus"/>
    <property type="evidence" value="ECO:0007669"/>
    <property type="project" value="UniProtKB-SubCell"/>
</dbReference>
<proteinExistence type="inferred from homology"/>
<keyword evidence="8" id="KW-0131">Cell cycle</keyword>
<dbReference type="GO" id="GO:0007064">
    <property type="term" value="P:mitotic sister chromatid cohesion"/>
    <property type="evidence" value="ECO:0007669"/>
    <property type="project" value="TreeGrafter"/>
</dbReference>
<evidence type="ECO:0000256" key="1">
    <source>
        <dbReference type="ARBA" id="ARBA00004123"/>
    </source>
</evidence>
<dbReference type="GO" id="GO:0061733">
    <property type="term" value="F:protein-lysine-acetyltransferase activity"/>
    <property type="evidence" value="ECO:0007669"/>
    <property type="project" value="TreeGrafter"/>
</dbReference>
<evidence type="ECO:0000313" key="13">
    <source>
        <dbReference type="EMBL" id="EWM29255.1"/>
    </source>
</evidence>
<dbReference type="Pfam" id="PF13878">
    <property type="entry name" value="zf-C2H2_3"/>
    <property type="match status" value="1"/>
</dbReference>
<dbReference type="PANTHER" id="PTHR45884">
    <property type="entry name" value="N-ACETYLTRANSFERASE ECO"/>
    <property type="match status" value="1"/>
</dbReference>
<evidence type="ECO:0000256" key="10">
    <source>
        <dbReference type="SAM" id="MobiDB-lite"/>
    </source>
</evidence>
<evidence type="ECO:0000256" key="7">
    <source>
        <dbReference type="ARBA" id="ARBA00023242"/>
    </source>
</evidence>
<protein>
    <submittedName>
        <fullName evidence="13">Acyl-CoA N-acyltransferase</fullName>
    </submittedName>
</protein>
<comment type="subcellular location">
    <subcellularLocation>
        <location evidence="1">Nucleus</location>
    </subcellularLocation>
</comment>
<dbReference type="Pfam" id="PF13880">
    <property type="entry name" value="Acetyltransf_13"/>
    <property type="match status" value="1"/>
</dbReference>
<reference evidence="13 14" key="1">
    <citation type="journal article" date="2014" name="Mol. Plant">
        <title>Chromosome Scale Genome Assembly and Transcriptome Profiling of Nannochloropsis gaditana in Nitrogen Depletion.</title>
        <authorList>
            <person name="Corteggiani Carpinelli E."/>
            <person name="Telatin A."/>
            <person name="Vitulo N."/>
            <person name="Forcato C."/>
            <person name="D'Angelo M."/>
            <person name="Schiavon R."/>
            <person name="Vezzi A."/>
            <person name="Giacometti G.M."/>
            <person name="Morosinotto T."/>
            <person name="Valle G."/>
        </authorList>
    </citation>
    <scope>NUCLEOTIDE SEQUENCE [LARGE SCALE GENOMIC DNA]</scope>
    <source>
        <strain evidence="13 14">B-31</strain>
    </source>
</reference>
<keyword evidence="3 13" id="KW-0808">Transferase</keyword>
<keyword evidence="5" id="KW-0863">Zinc-finger</keyword>
<keyword evidence="9 13" id="KW-0012">Acyltransferase</keyword>
<gene>
    <name evidence="13" type="ORF">Naga_100029g3</name>
</gene>
<evidence type="ECO:0000256" key="6">
    <source>
        <dbReference type="ARBA" id="ARBA00022833"/>
    </source>
</evidence>
<feature type="region of interest" description="Disordered" evidence="10">
    <location>
        <begin position="196"/>
        <end position="245"/>
    </location>
</feature>
<comment type="caution">
    <text evidence="13">The sequence shown here is derived from an EMBL/GenBank/DDBJ whole genome shotgun (WGS) entry which is preliminary data.</text>
</comment>
<sequence>MRDAMSAFGILKDCFSGRHTKKIRPAYAASSDSRVSSWTSTSKASPHAPKKTLTQTYLDLGQRSHGKRTLCGTCGLLYVNGQEEDEKDHVKFCRSVAAGLVCPGWRDQRLVWGQEGVDGRVIEVRPGDGAAPLTKMREVKRVMDQEMGFVPLREGDIVLKTTEKAFLYVHGRRVVGCVIAEKINVAHPVSGTIPSKEGSHVCGMQKRSRDSRVSGIADSLHGGEGEGPEGRVPAASGQNEHTDSMQTATGKMAASTGGVLRHADKSRVGLSMLPQGVEYLHEKVEAAIGIKQVWVSQNMRRQGIAKRMLEVARARFFYGFVVPRGKVAFSQLSTAGYSFARAYVKPGKLLVY</sequence>
<evidence type="ECO:0000259" key="11">
    <source>
        <dbReference type="Pfam" id="PF13878"/>
    </source>
</evidence>
<keyword evidence="14" id="KW-1185">Reference proteome</keyword>
<evidence type="ECO:0000256" key="8">
    <source>
        <dbReference type="ARBA" id="ARBA00023306"/>
    </source>
</evidence>
<evidence type="ECO:0000256" key="9">
    <source>
        <dbReference type="ARBA" id="ARBA00023315"/>
    </source>
</evidence>
<accession>W7TQ57</accession>
<evidence type="ECO:0000259" key="12">
    <source>
        <dbReference type="Pfam" id="PF13880"/>
    </source>
</evidence>
<feature type="compositionally biased region" description="Polar residues" evidence="10">
    <location>
        <begin position="236"/>
        <end position="245"/>
    </location>
</feature>
<name>W7TQ57_9STRA</name>
<dbReference type="AlphaFoldDB" id="W7TQ57"/>
<dbReference type="Proteomes" id="UP000019335">
    <property type="component" value="Chromosome 3"/>
</dbReference>
<evidence type="ECO:0000256" key="4">
    <source>
        <dbReference type="ARBA" id="ARBA00022723"/>
    </source>
</evidence>
<dbReference type="EMBL" id="AZIL01000174">
    <property type="protein sequence ID" value="EWM29255.1"/>
    <property type="molecule type" value="Genomic_DNA"/>
</dbReference>
<dbReference type="GO" id="GO:0008270">
    <property type="term" value="F:zinc ion binding"/>
    <property type="evidence" value="ECO:0007669"/>
    <property type="project" value="UniProtKB-KW"/>
</dbReference>
<evidence type="ECO:0000256" key="2">
    <source>
        <dbReference type="ARBA" id="ARBA00005816"/>
    </source>
</evidence>
<dbReference type="InterPro" id="IPR028009">
    <property type="entry name" value="ESCO_Acetyltransf_dom"/>
</dbReference>
<dbReference type="InterPro" id="IPR028005">
    <property type="entry name" value="AcTrfase_ESCO_Znf_dom"/>
</dbReference>
<keyword evidence="6" id="KW-0862">Zinc</keyword>
<comment type="similarity">
    <text evidence="2">Belongs to the acetyltransferase family. ECO subfamily.</text>
</comment>
<evidence type="ECO:0000256" key="5">
    <source>
        <dbReference type="ARBA" id="ARBA00022771"/>
    </source>
</evidence>
<dbReference type="GO" id="GO:0000785">
    <property type="term" value="C:chromatin"/>
    <property type="evidence" value="ECO:0007669"/>
    <property type="project" value="TreeGrafter"/>
</dbReference>
<organism evidence="13 14">
    <name type="scientific">Nannochloropsis gaditana</name>
    <dbReference type="NCBI Taxonomy" id="72520"/>
    <lineage>
        <taxon>Eukaryota</taxon>
        <taxon>Sar</taxon>
        <taxon>Stramenopiles</taxon>
        <taxon>Ochrophyta</taxon>
        <taxon>Eustigmatophyceae</taxon>
        <taxon>Eustigmatales</taxon>
        <taxon>Monodopsidaceae</taxon>
        <taxon>Nannochloropsis</taxon>
    </lineage>
</organism>
<keyword evidence="4" id="KW-0479">Metal-binding</keyword>
<evidence type="ECO:0000313" key="14">
    <source>
        <dbReference type="Proteomes" id="UP000019335"/>
    </source>
</evidence>
<evidence type="ECO:0000256" key="3">
    <source>
        <dbReference type="ARBA" id="ARBA00022679"/>
    </source>
</evidence>
<keyword evidence="7" id="KW-0539">Nucleus</keyword>
<dbReference type="OrthoDB" id="428854at2759"/>